<organism evidence="1">
    <name type="scientific">Ensete ventricosum</name>
    <name type="common">Abyssinian banana</name>
    <name type="synonym">Musa ensete</name>
    <dbReference type="NCBI Taxonomy" id="4639"/>
    <lineage>
        <taxon>Eukaryota</taxon>
        <taxon>Viridiplantae</taxon>
        <taxon>Streptophyta</taxon>
        <taxon>Embryophyta</taxon>
        <taxon>Tracheophyta</taxon>
        <taxon>Spermatophyta</taxon>
        <taxon>Magnoliopsida</taxon>
        <taxon>Liliopsida</taxon>
        <taxon>Zingiberales</taxon>
        <taxon>Musaceae</taxon>
        <taxon>Ensete</taxon>
    </lineage>
</organism>
<dbReference type="Proteomes" id="UP000290560">
    <property type="component" value="Unassembled WGS sequence"/>
</dbReference>
<sequence length="97" mass="11150">MVLPPKVVYPTLQVEFYEESSSVDRLRENLDLLEERRVTAHLQTLKYKKVVARLYNRKGKLAPNSEGPYRVESMAREGTYTPVMVEGNVSYKCPASQ</sequence>
<protein>
    <submittedName>
        <fullName evidence="1">Uncharacterized protein</fullName>
    </submittedName>
</protein>
<reference evidence="1" key="1">
    <citation type="journal article" date="2018" name="Data Brief">
        <title>Genome sequence data from 17 accessions of Ensete ventricosum, a staple food crop for millions in Ethiopia.</title>
        <authorList>
            <person name="Yemataw Z."/>
            <person name="Muzemil S."/>
            <person name="Ambachew D."/>
            <person name="Tripathi L."/>
            <person name="Tesfaye K."/>
            <person name="Chala A."/>
            <person name="Farbos A."/>
            <person name="O'Neill P."/>
            <person name="Moore K."/>
            <person name="Grant M."/>
            <person name="Studholme D.J."/>
        </authorList>
    </citation>
    <scope>NUCLEOTIDE SEQUENCE [LARGE SCALE GENOMIC DNA]</scope>
    <source>
        <tissue evidence="1">Leaf</tissue>
    </source>
</reference>
<gene>
    <name evidence="1" type="ORF">BHM03_00021283</name>
</gene>
<evidence type="ECO:0000313" key="1">
    <source>
        <dbReference type="EMBL" id="RZR73188.1"/>
    </source>
</evidence>
<name>A0A445MG65_ENSVE</name>
<dbReference type="EMBL" id="KV875848">
    <property type="protein sequence ID" value="RZR73188.1"/>
    <property type="molecule type" value="Genomic_DNA"/>
</dbReference>
<accession>A0A445MG65</accession>
<proteinExistence type="predicted"/>
<dbReference type="AlphaFoldDB" id="A0A445MG65"/>